<keyword evidence="2" id="KW-1283">Bacterial microcompartment</keyword>
<evidence type="ECO:0000313" key="5">
    <source>
        <dbReference type="Proteomes" id="UP000247978"/>
    </source>
</evidence>
<dbReference type="NCBIfam" id="NF011934">
    <property type="entry name" value="PRK15405.1"/>
    <property type="match status" value="1"/>
</dbReference>
<dbReference type="InterPro" id="IPR009193">
    <property type="entry name" value="EutL_PduB"/>
</dbReference>
<evidence type="ECO:0000313" key="4">
    <source>
        <dbReference type="EMBL" id="PXW82448.1"/>
    </source>
</evidence>
<dbReference type="OrthoDB" id="3283at2"/>
<sequence length="217" mass="23191">MFDNKVYANICSLQLISNASDALKEKFHLKNDQTSLGLVTLTLDDVGYVALDEATKAADVTVVYAKSFYAGSDFASGPLSGEFIGIIAGSTPEEVKSGLDSIQQIVQSTLYFEKINGNDEHLLFAKTISSCGTYLAKENDVQEGQSLAYLIAPPIEALVAVDAALKAADVEICQLFSPPTETNFAGAILKGSQSSCAAAVDTFRDKVYQITAHPLDY</sequence>
<proteinExistence type="predicted"/>
<protein>
    <submittedName>
        <fullName evidence="4">Ethanolamine utilization protein EutL</fullName>
    </submittedName>
</protein>
<dbReference type="InterPro" id="IPR037233">
    <property type="entry name" value="CcmK-like_sf"/>
</dbReference>
<comment type="caution">
    <text evidence="4">The sequence shown here is derived from an EMBL/GenBank/DDBJ whole genome shotgun (WGS) entry which is preliminary data.</text>
</comment>
<gene>
    <name evidence="4" type="ORF">DFR56_11822</name>
</gene>
<evidence type="ECO:0000256" key="2">
    <source>
        <dbReference type="ARBA" id="ARBA00024446"/>
    </source>
</evidence>
<dbReference type="GO" id="GO:0031469">
    <property type="term" value="C:bacterial microcompartment"/>
    <property type="evidence" value="ECO:0007669"/>
    <property type="project" value="UniProtKB-SubCell"/>
</dbReference>
<dbReference type="InterPro" id="IPR030983">
    <property type="entry name" value="EutL"/>
</dbReference>
<dbReference type="AlphaFoldDB" id="A0A2V3VNQ4"/>
<dbReference type="SMART" id="SM00877">
    <property type="entry name" value="BMC"/>
    <property type="match status" value="2"/>
</dbReference>
<dbReference type="RefSeq" id="WP_110397059.1">
    <property type="nucleotide sequence ID" value="NZ_JADIJL010000001.1"/>
</dbReference>
<evidence type="ECO:0000259" key="3">
    <source>
        <dbReference type="PROSITE" id="PS51931"/>
    </source>
</evidence>
<dbReference type="Proteomes" id="UP000247978">
    <property type="component" value="Unassembled WGS sequence"/>
</dbReference>
<name>A0A2V3VNQ4_9BACI</name>
<organism evidence="4 5">
    <name type="scientific">Pseudogracilibacillus auburnensis</name>
    <dbReference type="NCBI Taxonomy" id="1494959"/>
    <lineage>
        <taxon>Bacteria</taxon>
        <taxon>Bacillati</taxon>
        <taxon>Bacillota</taxon>
        <taxon>Bacilli</taxon>
        <taxon>Bacillales</taxon>
        <taxon>Bacillaceae</taxon>
        <taxon>Pseudogracilibacillus</taxon>
    </lineage>
</organism>
<dbReference type="Gene3D" id="3.30.70.1710">
    <property type="match status" value="2"/>
</dbReference>
<dbReference type="NCBIfam" id="TIGR04502">
    <property type="entry name" value="microcomp_EutL"/>
    <property type="match status" value="1"/>
</dbReference>
<accession>A0A2V3VNQ4</accession>
<dbReference type="PROSITE" id="PS51931">
    <property type="entry name" value="BMC_CP"/>
    <property type="match status" value="1"/>
</dbReference>
<dbReference type="GO" id="GO:0005198">
    <property type="term" value="F:structural molecule activity"/>
    <property type="evidence" value="ECO:0007669"/>
    <property type="project" value="InterPro"/>
</dbReference>
<reference evidence="4 5" key="1">
    <citation type="submission" date="2018-05" db="EMBL/GenBank/DDBJ databases">
        <title>Genomic Encyclopedia of Type Strains, Phase IV (KMG-IV): sequencing the most valuable type-strain genomes for metagenomic binning, comparative biology and taxonomic classification.</title>
        <authorList>
            <person name="Goeker M."/>
        </authorList>
    </citation>
    <scope>NUCLEOTIDE SEQUENCE [LARGE SCALE GENOMIC DNA]</scope>
    <source>
        <strain evidence="4 5">DSM 28556</strain>
    </source>
</reference>
<evidence type="ECO:0000256" key="1">
    <source>
        <dbReference type="ARBA" id="ARBA00024322"/>
    </source>
</evidence>
<dbReference type="Pfam" id="PF00936">
    <property type="entry name" value="BMC"/>
    <property type="match status" value="1"/>
</dbReference>
<dbReference type="InterPro" id="IPR000249">
    <property type="entry name" value="BMC_dom"/>
</dbReference>
<dbReference type="InterPro" id="IPR044870">
    <property type="entry name" value="BMC_CP"/>
</dbReference>
<keyword evidence="5" id="KW-1185">Reference proteome</keyword>
<comment type="subcellular location">
    <subcellularLocation>
        <location evidence="1">Bacterial microcompartment</location>
    </subcellularLocation>
</comment>
<dbReference type="SUPFAM" id="SSF143414">
    <property type="entry name" value="CcmK-like"/>
    <property type="match status" value="2"/>
</dbReference>
<dbReference type="PIRSF" id="PIRSF012290">
    <property type="entry name" value="EutL_PduB"/>
    <property type="match status" value="1"/>
</dbReference>
<dbReference type="EMBL" id="QJJQ01000018">
    <property type="protein sequence ID" value="PXW82448.1"/>
    <property type="molecule type" value="Genomic_DNA"/>
</dbReference>
<feature type="domain" description="BMC circularly permuted" evidence="3">
    <location>
        <begin position="109"/>
        <end position="217"/>
    </location>
</feature>